<feature type="compositionally biased region" description="Pro residues" evidence="1">
    <location>
        <begin position="202"/>
        <end position="211"/>
    </location>
</feature>
<dbReference type="SUPFAM" id="SSF53822">
    <property type="entry name" value="Periplasmic binding protein-like I"/>
    <property type="match status" value="1"/>
</dbReference>
<name>A0A3S0ZZT9_ELYCH</name>
<dbReference type="Proteomes" id="UP000271974">
    <property type="component" value="Unassembled WGS sequence"/>
</dbReference>
<evidence type="ECO:0000313" key="2">
    <source>
        <dbReference type="EMBL" id="RUS79176.1"/>
    </source>
</evidence>
<accession>A0A3S0ZZT9</accession>
<feature type="region of interest" description="Disordered" evidence="1">
    <location>
        <begin position="199"/>
        <end position="245"/>
    </location>
</feature>
<evidence type="ECO:0000313" key="3">
    <source>
        <dbReference type="Proteomes" id="UP000271974"/>
    </source>
</evidence>
<organism evidence="2 3">
    <name type="scientific">Elysia chlorotica</name>
    <name type="common">Eastern emerald elysia</name>
    <name type="synonym">Sea slug</name>
    <dbReference type="NCBI Taxonomy" id="188477"/>
    <lineage>
        <taxon>Eukaryota</taxon>
        <taxon>Metazoa</taxon>
        <taxon>Spiralia</taxon>
        <taxon>Lophotrochozoa</taxon>
        <taxon>Mollusca</taxon>
        <taxon>Gastropoda</taxon>
        <taxon>Heterobranchia</taxon>
        <taxon>Euthyneura</taxon>
        <taxon>Panpulmonata</taxon>
        <taxon>Sacoglossa</taxon>
        <taxon>Placobranchoidea</taxon>
        <taxon>Plakobranchidae</taxon>
        <taxon>Elysia</taxon>
    </lineage>
</organism>
<comment type="caution">
    <text evidence="2">The sequence shown here is derived from an EMBL/GenBank/DDBJ whole genome shotgun (WGS) entry which is preliminary data.</text>
</comment>
<proteinExistence type="predicted"/>
<evidence type="ECO:0008006" key="4">
    <source>
        <dbReference type="Google" id="ProtNLM"/>
    </source>
</evidence>
<gene>
    <name evidence="2" type="ORF">EGW08_013055</name>
</gene>
<feature type="compositionally biased region" description="Low complexity" evidence="1">
    <location>
        <begin position="221"/>
        <end position="245"/>
    </location>
</feature>
<reference evidence="2 3" key="1">
    <citation type="submission" date="2019-01" db="EMBL/GenBank/DDBJ databases">
        <title>A draft genome assembly of the solar-powered sea slug Elysia chlorotica.</title>
        <authorList>
            <person name="Cai H."/>
            <person name="Li Q."/>
            <person name="Fang X."/>
            <person name="Li J."/>
            <person name="Curtis N.E."/>
            <person name="Altenburger A."/>
            <person name="Shibata T."/>
            <person name="Feng M."/>
            <person name="Maeda T."/>
            <person name="Schwartz J.A."/>
            <person name="Shigenobu S."/>
            <person name="Lundholm N."/>
            <person name="Nishiyama T."/>
            <person name="Yang H."/>
            <person name="Hasebe M."/>
            <person name="Li S."/>
            <person name="Pierce S.K."/>
            <person name="Wang J."/>
        </authorList>
    </citation>
    <scope>NUCLEOTIDE SEQUENCE [LARGE SCALE GENOMIC DNA]</scope>
    <source>
        <strain evidence="2">EC2010</strain>
        <tissue evidence="2">Whole organism of an adult</tissue>
    </source>
</reference>
<dbReference type="EMBL" id="RQTK01000466">
    <property type="protein sequence ID" value="RUS79176.1"/>
    <property type="molecule type" value="Genomic_DNA"/>
</dbReference>
<keyword evidence="3" id="KW-1185">Reference proteome</keyword>
<dbReference type="AlphaFoldDB" id="A0A3S0ZZT9"/>
<protein>
    <recommendedName>
        <fullName evidence="4">Receptor ligand binding region domain-containing protein</fullName>
    </recommendedName>
</protein>
<dbReference type="OrthoDB" id="425344at2759"/>
<evidence type="ECO:0000256" key="1">
    <source>
        <dbReference type="SAM" id="MobiDB-lite"/>
    </source>
</evidence>
<dbReference type="InterPro" id="IPR028082">
    <property type="entry name" value="Peripla_BP_I"/>
</dbReference>
<dbReference type="Gene3D" id="3.40.50.2300">
    <property type="match status" value="1"/>
</dbReference>
<sequence>MTEWPATFLRGANAHPQLARLVHRARCAATNRKAHLATPICVAIGRRGALLLAAVRLSPASLRQSRRLTTSMAARPTLEFQWSYIVGIFSNDNYGQMGMERLQALAVEHRICVSAVTSVNILGQLDQDGLEIFLRLLQLSTVPHTQQHLLQGSASLGTGQLEQTGQAGETTGSSAHSALDTAGLQAQDRPMLLLQSQASPALTPPTAPPPCLAGRVSLQPTTSTGATTSLSSNTTASPILTTNNNTNNITATINNNYNSSSKVTTPTTYNSNNNKPSLSTSTSCCSCPQSHTRSNISCRGQHHWALVNSSRLVKQGRSVVAPPTPLWTPRGCRPRTDPCCSYSRR</sequence>